<comment type="caution">
    <text evidence="1">The sequence shown here is derived from an EMBL/GenBank/DDBJ whole genome shotgun (WGS) entry which is preliminary data.</text>
</comment>
<accession>A0ABR2CH75</accession>
<reference evidence="1 2" key="1">
    <citation type="journal article" date="2024" name="G3 (Bethesda)">
        <title>Genome assembly of Hibiscus sabdariffa L. provides insights into metabolisms of medicinal natural products.</title>
        <authorList>
            <person name="Kim T."/>
        </authorList>
    </citation>
    <scope>NUCLEOTIDE SEQUENCE [LARGE SCALE GENOMIC DNA]</scope>
    <source>
        <strain evidence="1">TK-2024</strain>
        <tissue evidence="1">Old leaves</tissue>
    </source>
</reference>
<gene>
    <name evidence="1" type="ORF">V6N12_012125</name>
</gene>
<dbReference type="PANTHER" id="PTHR34563">
    <property type="entry name" value="BNACNNG33880D PROTEIN"/>
    <property type="match status" value="1"/>
</dbReference>
<evidence type="ECO:0000313" key="2">
    <source>
        <dbReference type="Proteomes" id="UP001472677"/>
    </source>
</evidence>
<organism evidence="1 2">
    <name type="scientific">Hibiscus sabdariffa</name>
    <name type="common">roselle</name>
    <dbReference type="NCBI Taxonomy" id="183260"/>
    <lineage>
        <taxon>Eukaryota</taxon>
        <taxon>Viridiplantae</taxon>
        <taxon>Streptophyta</taxon>
        <taxon>Embryophyta</taxon>
        <taxon>Tracheophyta</taxon>
        <taxon>Spermatophyta</taxon>
        <taxon>Magnoliopsida</taxon>
        <taxon>eudicotyledons</taxon>
        <taxon>Gunneridae</taxon>
        <taxon>Pentapetalae</taxon>
        <taxon>rosids</taxon>
        <taxon>malvids</taxon>
        <taxon>Malvales</taxon>
        <taxon>Malvaceae</taxon>
        <taxon>Malvoideae</taxon>
        <taxon>Hibiscus</taxon>
    </lineage>
</organism>
<dbReference type="Proteomes" id="UP001472677">
    <property type="component" value="Unassembled WGS sequence"/>
</dbReference>
<dbReference type="PANTHER" id="PTHR34563:SF6">
    <property type="entry name" value="OS08G0416800 PROTEIN"/>
    <property type="match status" value="1"/>
</dbReference>
<keyword evidence="2" id="KW-1185">Reference proteome</keyword>
<proteinExistence type="predicted"/>
<sequence length="156" mass="17693">MASQLENLVATIKSKVRALKKSKNSNKPYVKMDKSSSVKVEIRSRKARKLIDKTLKAADRPGKPLHSKLRHFVSKPVRVLHKARDFYVESLEDCASEVGDHGGILGCPMAAPQVSRLPKSFNVNYSKSNDDEKFINFLETMLDKRSMESNMQQEEE</sequence>
<dbReference type="EMBL" id="JBBPBM010000052">
    <property type="protein sequence ID" value="KAK8518886.1"/>
    <property type="molecule type" value="Genomic_DNA"/>
</dbReference>
<evidence type="ECO:0000313" key="1">
    <source>
        <dbReference type="EMBL" id="KAK8518886.1"/>
    </source>
</evidence>
<protein>
    <submittedName>
        <fullName evidence="1">Uncharacterized protein</fullName>
    </submittedName>
</protein>
<name>A0ABR2CH75_9ROSI</name>